<proteinExistence type="predicted"/>
<feature type="compositionally biased region" description="Basic and acidic residues" evidence="1">
    <location>
        <begin position="35"/>
        <end position="45"/>
    </location>
</feature>
<reference evidence="2 3" key="1">
    <citation type="journal article" date="2019" name="Fungal Biol. Biotechnol.">
        <title>Draft genome sequence of fastidious pathogen Ceratobasidium theobromae, which causes vascular-streak dieback in Theobroma cacao.</title>
        <authorList>
            <person name="Ali S.S."/>
            <person name="Asman A."/>
            <person name="Shao J."/>
            <person name="Firmansyah A.P."/>
            <person name="Susilo A.W."/>
            <person name="Rosmana A."/>
            <person name="McMahon P."/>
            <person name="Junaid M."/>
            <person name="Guest D."/>
            <person name="Kheng T.Y."/>
            <person name="Meinhardt L.W."/>
            <person name="Bailey B.A."/>
        </authorList>
    </citation>
    <scope>NUCLEOTIDE SEQUENCE [LARGE SCALE GENOMIC DNA]</scope>
    <source>
        <strain evidence="2 3">CT2</strain>
    </source>
</reference>
<dbReference type="EMBL" id="SSOP01000137">
    <property type="protein sequence ID" value="KAB5590900.1"/>
    <property type="molecule type" value="Genomic_DNA"/>
</dbReference>
<evidence type="ECO:0000313" key="2">
    <source>
        <dbReference type="EMBL" id="KAB5590900.1"/>
    </source>
</evidence>
<organism evidence="2 3">
    <name type="scientific">Ceratobasidium theobromae</name>
    <dbReference type="NCBI Taxonomy" id="1582974"/>
    <lineage>
        <taxon>Eukaryota</taxon>
        <taxon>Fungi</taxon>
        <taxon>Dikarya</taxon>
        <taxon>Basidiomycota</taxon>
        <taxon>Agaricomycotina</taxon>
        <taxon>Agaricomycetes</taxon>
        <taxon>Cantharellales</taxon>
        <taxon>Ceratobasidiaceae</taxon>
        <taxon>Ceratobasidium</taxon>
    </lineage>
</organism>
<dbReference type="Proteomes" id="UP000383932">
    <property type="component" value="Unassembled WGS sequence"/>
</dbReference>
<feature type="region of interest" description="Disordered" evidence="1">
    <location>
        <begin position="79"/>
        <end position="98"/>
    </location>
</feature>
<dbReference type="AlphaFoldDB" id="A0A5N5QGP7"/>
<keyword evidence="3" id="KW-1185">Reference proteome</keyword>
<evidence type="ECO:0000256" key="1">
    <source>
        <dbReference type="SAM" id="MobiDB-lite"/>
    </source>
</evidence>
<name>A0A5N5QGP7_9AGAM</name>
<sequence>MFALASALPEPVVEETGELLARGDSDGTPAQKGVTGEDKTEGDRTAARGAGIAVMVAGTAAPTGTAAIRTICTSGGAARGDIAATGGTRTNPDASVSA</sequence>
<protein>
    <submittedName>
        <fullName evidence="2">Uncharacterized protein</fullName>
    </submittedName>
</protein>
<comment type="caution">
    <text evidence="2">The sequence shown here is derived from an EMBL/GenBank/DDBJ whole genome shotgun (WGS) entry which is preliminary data.</text>
</comment>
<evidence type="ECO:0000313" key="3">
    <source>
        <dbReference type="Proteomes" id="UP000383932"/>
    </source>
</evidence>
<accession>A0A5N5QGP7</accession>
<gene>
    <name evidence="2" type="ORF">CTheo_5652</name>
</gene>
<feature type="region of interest" description="Disordered" evidence="1">
    <location>
        <begin position="1"/>
        <end position="45"/>
    </location>
</feature>
<feature type="compositionally biased region" description="Polar residues" evidence="1">
    <location>
        <begin position="87"/>
        <end position="98"/>
    </location>
</feature>